<dbReference type="EMBL" id="CP032184">
    <property type="protein sequence ID" value="AXZ48580.1"/>
    <property type="molecule type" value="Genomic_DNA"/>
</dbReference>
<evidence type="ECO:0000313" key="2">
    <source>
        <dbReference type="Proteomes" id="UP000263627"/>
    </source>
</evidence>
<accession>A0AB33HAH6</accession>
<protein>
    <submittedName>
        <fullName evidence="1">Uncharacterized protein</fullName>
    </submittedName>
</protein>
<dbReference type="AlphaFoldDB" id="A0AB33HAH6"/>
<organism evidence="1 2">
    <name type="scientific">Citrobacter freundii</name>
    <dbReference type="NCBI Taxonomy" id="546"/>
    <lineage>
        <taxon>Bacteria</taxon>
        <taxon>Pseudomonadati</taxon>
        <taxon>Pseudomonadota</taxon>
        <taxon>Gammaproteobacteria</taxon>
        <taxon>Enterobacterales</taxon>
        <taxon>Enterobacteriaceae</taxon>
        <taxon>Citrobacter</taxon>
        <taxon>Citrobacter freundii complex</taxon>
    </lineage>
</organism>
<sequence>MGVKVFRSDIQPDSESAYHQWLNDNPNGYVVNTLKSTKGQASKSDERFTRVHRAKCKTINPLLGLTERKGFTTGRYQKLCAATFELAEREARSVTGLANVKKCPCN</sequence>
<proteinExistence type="predicted"/>
<gene>
    <name evidence="1" type="ORF">AM363_17405</name>
</gene>
<reference evidence="1 2" key="1">
    <citation type="submission" date="2018-09" db="EMBL/GenBank/DDBJ databases">
        <title>Whole genome sequencing of Citrobacter freundii AR_0116.</title>
        <authorList>
            <person name="Conlan S."/>
            <person name="Thomas P.J."/>
            <person name="Mullikin J."/>
            <person name="Frank K.M."/>
            <person name="Segre J.A."/>
        </authorList>
    </citation>
    <scope>NUCLEOTIDE SEQUENCE [LARGE SCALE GENOMIC DNA]</scope>
    <source>
        <strain evidence="1 2">AR_0116</strain>
    </source>
</reference>
<dbReference type="GeneID" id="87000867"/>
<dbReference type="Proteomes" id="UP000263627">
    <property type="component" value="Chromosome"/>
</dbReference>
<dbReference type="RefSeq" id="WP_119174311.1">
    <property type="nucleotide sequence ID" value="NZ_CP032184.1"/>
</dbReference>
<evidence type="ECO:0000313" key="1">
    <source>
        <dbReference type="EMBL" id="AXZ48580.1"/>
    </source>
</evidence>
<name>A0AB33HAH6_CITFR</name>